<dbReference type="AlphaFoldDB" id="A0A6J6SKX5"/>
<feature type="transmembrane region" description="Helical" evidence="1">
    <location>
        <begin position="42"/>
        <end position="62"/>
    </location>
</feature>
<evidence type="ECO:0000313" key="2">
    <source>
        <dbReference type="EMBL" id="CAB4735368.1"/>
    </source>
</evidence>
<accession>A0A6J6SKX5</accession>
<proteinExistence type="predicted"/>
<feature type="transmembrane region" description="Helical" evidence="1">
    <location>
        <begin position="118"/>
        <end position="135"/>
    </location>
</feature>
<dbReference type="EMBL" id="CAEZYH010000155">
    <property type="protein sequence ID" value="CAB4735368.1"/>
    <property type="molecule type" value="Genomic_DNA"/>
</dbReference>
<keyword evidence="1" id="KW-0472">Membrane</keyword>
<sequence>MFFWFVGTAVLSVWFVFRDPAFDHRTLVIGALLPDIIDAIWGGARGFHSVTASVLVLVMVMLATIGRRPIRKRLLAIPIGMFLHLIYDGAFNNTQVFWWPFTGLSFSGDRLPVVDRGMLNIGFEVAGLLMCAFAWKKFNLSNATRRKNFVKSGTLSE</sequence>
<protein>
    <submittedName>
        <fullName evidence="2">Unannotated protein</fullName>
    </submittedName>
</protein>
<evidence type="ECO:0000256" key="1">
    <source>
        <dbReference type="SAM" id="Phobius"/>
    </source>
</evidence>
<dbReference type="EMBL" id="CAEZZP010000081">
    <property type="protein sequence ID" value="CAB4777745.1"/>
    <property type="molecule type" value="Genomic_DNA"/>
</dbReference>
<dbReference type="EMBL" id="CAFBPS010000207">
    <property type="protein sequence ID" value="CAB5037527.1"/>
    <property type="molecule type" value="Genomic_DNA"/>
</dbReference>
<feature type="transmembrane region" description="Helical" evidence="1">
    <location>
        <begin position="74"/>
        <end position="98"/>
    </location>
</feature>
<evidence type="ECO:0000313" key="7">
    <source>
        <dbReference type="EMBL" id="CAB5037527.1"/>
    </source>
</evidence>
<reference evidence="2" key="1">
    <citation type="submission" date="2020-05" db="EMBL/GenBank/DDBJ databases">
        <authorList>
            <person name="Chiriac C."/>
            <person name="Salcher M."/>
            <person name="Ghai R."/>
            <person name="Kavagutti S V."/>
        </authorList>
    </citation>
    <scope>NUCLEOTIDE SEQUENCE</scope>
</reference>
<keyword evidence="1" id="KW-1133">Transmembrane helix</keyword>
<gene>
    <name evidence="2" type="ORF">UFOPK2658_01955</name>
    <name evidence="3" type="ORF">UFOPK2880_01224</name>
    <name evidence="4" type="ORF">UFOPK3004_01574</name>
    <name evidence="5" type="ORF">UFOPK3304_01359</name>
    <name evidence="6" type="ORF">UFOPK3494_01090</name>
    <name evidence="7" type="ORF">UFOPK4134_01771</name>
</gene>
<evidence type="ECO:0000313" key="4">
    <source>
        <dbReference type="EMBL" id="CAB4816376.1"/>
    </source>
</evidence>
<organism evidence="2">
    <name type="scientific">freshwater metagenome</name>
    <dbReference type="NCBI Taxonomy" id="449393"/>
    <lineage>
        <taxon>unclassified sequences</taxon>
        <taxon>metagenomes</taxon>
        <taxon>ecological metagenomes</taxon>
    </lineage>
</organism>
<dbReference type="EMBL" id="CAFBMF010000069">
    <property type="protein sequence ID" value="CAB4903863.1"/>
    <property type="molecule type" value="Genomic_DNA"/>
</dbReference>
<keyword evidence="1" id="KW-0812">Transmembrane</keyword>
<evidence type="ECO:0000313" key="6">
    <source>
        <dbReference type="EMBL" id="CAB4903863.1"/>
    </source>
</evidence>
<evidence type="ECO:0000313" key="3">
    <source>
        <dbReference type="EMBL" id="CAB4777745.1"/>
    </source>
</evidence>
<name>A0A6J6SKX5_9ZZZZ</name>
<dbReference type="EMBL" id="CAFBLJ010000080">
    <property type="protein sequence ID" value="CAB4877559.1"/>
    <property type="molecule type" value="Genomic_DNA"/>
</dbReference>
<dbReference type="EMBL" id="CAFAAL010000185">
    <property type="protein sequence ID" value="CAB4816376.1"/>
    <property type="molecule type" value="Genomic_DNA"/>
</dbReference>
<evidence type="ECO:0000313" key="5">
    <source>
        <dbReference type="EMBL" id="CAB4877559.1"/>
    </source>
</evidence>